<dbReference type="Proteomes" id="UP000183046">
    <property type="component" value="Unassembled WGS sequence"/>
</dbReference>
<dbReference type="EMBL" id="FMWB01000003">
    <property type="protein sequence ID" value="SCZ28827.1"/>
    <property type="molecule type" value="Genomic_DNA"/>
</dbReference>
<feature type="domain" description="Bacteriophage tail tape measure N-terminal" evidence="2">
    <location>
        <begin position="105"/>
        <end position="306"/>
    </location>
</feature>
<name>A0A1G5MU61_9PSED</name>
<dbReference type="InterPro" id="IPR009628">
    <property type="entry name" value="Phage_tape_measure_N"/>
</dbReference>
<keyword evidence="1" id="KW-0175">Coiled coil</keyword>
<evidence type="ECO:0000259" key="2">
    <source>
        <dbReference type="Pfam" id="PF06791"/>
    </source>
</evidence>
<gene>
    <name evidence="4" type="ORF">SAMN05216279_103130</name>
</gene>
<evidence type="ECO:0000313" key="4">
    <source>
        <dbReference type="EMBL" id="SCZ28827.1"/>
    </source>
</evidence>
<evidence type="ECO:0000256" key="1">
    <source>
        <dbReference type="SAM" id="Coils"/>
    </source>
</evidence>
<sequence length="954" mass="101267">MATRSLGSLTLDLVAKTGGFEQGMDRATRSMQRFKADAQKQQDDLEKLLGKIDPVVARLGELDKMEQQLAAHRKANRLPADDYAEYLGKLNAMRDGLAGATSANDKYTMSAKAQAAALRGVPAQFTDIVVSLQAGQQPLTVLLQQGGQLKDMFGGIGPAARALGGYITGMINPFTLLAAAAAVLALAYKQGSAEQDAFRVSLVSTGNLAGKNTGQMADLAKEVSGVTGTTGAAADALAQLVATGSLTSDQFKDMAVAAVAWESATGKAVSETVAEFKRLADEPTKASAALNEQYNYLTAAVYDQIRALEEQGNKTAAANLAETTYASALQERAKNIKENLGSLESAWNSVTSGAKKAWDAMLNIGREDTLAQQIEKAQKQLDELPARSALTGRQAARDQAAQDAQRAALQGQLDFLKQQKATQDSIARAQGLAAEDERAAIAASTSMHQKYLAGLDNEAKKKNAIAELDRERAARLRVTGADAAAIEREYAGALAGIEEKFKDKKKTPRAKAYSDDEATRTLLALRQQQSSLEEQLSSSEKLTASQQKLAQFEQQIADLKTKQTLTADQQSLLASQDQIKAQLQKNAAIEQEIVHKQELQKLTERATQLDASIASTLASQAEQYGRQLDGAGLGDQYRERLNQQKSIYREFQRYQEQLDKATPKDLLGSDQYNEAADKIQAGQEKALKQSRDYYAELDRQSGDWSLGAQDAYQNYLASARDVAGQTKSLFTNAFSSMEDAIVSFAMTGKLSFADFAKSVLADMAKIAVRSASSQALSGLLSVAGQVAASYFGGGTAPTSTTASVGGSSTTFNPQLNTAGLSYNAKGGVYDSPSLSAYSNQVHSTPKLFAFAKGAGVFGEAGPEAIMPLTRAADGSLGVRALSGSQNTLPTAAAPIMIKTDVHVDAGGNATSTSDESQAGDAGKQLGKMISDGALRVVQQQLATGGSIWRLVNGR</sequence>
<feature type="domain" description="Bacteriophage tail tape measure C-terminal" evidence="3">
    <location>
        <begin position="702"/>
        <end position="776"/>
    </location>
</feature>
<dbReference type="Pfam" id="PF24622">
    <property type="entry name" value="TMP_4"/>
    <property type="match status" value="1"/>
</dbReference>
<feature type="coiled-coil region" evidence="1">
    <location>
        <begin position="522"/>
        <end position="562"/>
    </location>
</feature>
<dbReference type="InterPro" id="IPR006431">
    <property type="entry name" value="Phage_tape_meas_C"/>
</dbReference>
<dbReference type="Pfam" id="PF09718">
    <property type="entry name" value="Tape_meas_lam_C"/>
    <property type="match status" value="1"/>
</dbReference>
<evidence type="ECO:0000259" key="3">
    <source>
        <dbReference type="Pfam" id="PF09718"/>
    </source>
</evidence>
<dbReference type="OrthoDB" id="79849at2"/>
<reference evidence="5" key="1">
    <citation type="submission" date="2016-10" db="EMBL/GenBank/DDBJ databases">
        <authorList>
            <person name="de Groot N.N."/>
        </authorList>
    </citation>
    <scope>NUCLEOTIDE SEQUENCE [LARGE SCALE GENOMIC DNA]</scope>
    <source>
        <strain evidence="5">DSM 15758</strain>
    </source>
</reference>
<accession>A0A1G5MU61</accession>
<protein>
    <submittedName>
        <fullName evidence="4">Phage tail tape measure protein, lambda family</fullName>
    </submittedName>
</protein>
<feature type="coiled-coil region" evidence="1">
    <location>
        <begin position="24"/>
        <end position="51"/>
    </location>
</feature>
<dbReference type="NCBIfam" id="TIGR01541">
    <property type="entry name" value="tape_meas_lam_C"/>
    <property type="match status" value="1"/>
</dbReference>
<dbReference type="RefSeq" id="WP_074583586.1">
    <property type="nucleotide sequence ID" value="NZ_FMWB01000003.1"/>
</dbReference>
<dbReference type="AlphaFoldDB" id="A0A1G5MU61"/>
<comment type="caution">
    <text evidence="4">The sequence shown here is derived from an EMBL/GenBank/DDBJ whole genome shotgun (WGS) entry which is preliminary data.</text>
</comment>
<dbReference type="Pfam" id="PF06791">
    <property type="entry name" value="TMP_2"/>
    <property type="match status" value="1"/>
</dbReference>
<proteinExistence type="predicted"/>
<organism evidence="4 5">
    <name type="scientific">Pseudomonas oryzihabitans</name>
    <dbReference type="NCBI Taxonomy" id="47885"/>
    <lineage>
        <taxon>Bacteria</taxon>
        <taxon>Pseudomonadati</taxon>
        <taxon>Pseudomonadota</taxon>
        <taxon>Gammaproteobacteria</taxon>
        <taxon>Pseudomonadales</taxon>
        <taxon>Pseudomonadaceae</taxon>
        <taxon>Pseudomonas</taxon>
    </lineage>
</organism>
<evidence type="ECO:0000313" key="5">
    <source>
        <dbReference type="Proteomes" id="UP000183046"/>
    </source>
</evidence>